<evidence type="ECO:0000259" key="10">
    <source>
        <dbReference type="Pfam" id="PF07732"/>
    </source>
</evidence>
<keyword evidence="7" id="KW-0732">Signal</keyword>
<evidence type="ECO:0000256" key="2">
    <source>
        <dbReference type="ARBA" id="ARBA00022723"/>
    </source>
</evidence>
<dbReference type="InterPro" id="IPR001117">
    <property type="entry name" value="Cu-oxidase_2nd"/>
</dbReference>
<keyword evidence="3" id="KW-0560">Oxidoreductase</keyword>
<keyword evidence="6" id="KW-0325">Glycoprotein</keyword>
<evidence type="ECO:0000256" key="5">
    <source>
        <dbReference type="ARBA" id="ARBA00023157"/>
    </source>
</evidence>
<evidence type="ECO:0000256" key="1">
    <source>
        <dbReference type="ARBA" id="ARBA00010609"/>
    </source>
</evidence>
<evidence type="ECO:0000256" key="3">
    <source>
        <dbReference type="ARBA" id="ARBA00023002"/>
    </source>
</evidence>
<evidence type="ECO:0000313" key="11">
    <source>
        <dbReference type="EMBL" id="KJA16385.1"/>
    </source>
</evidence>
<dbReference type="Pfam" id="PF07731">
    <property type="entry name" value="Cu-oxidase_2"/>
    <property type="match status" value="1"/>
</dbReference>
<dbReference type="InterPro" id="IPR011707">
    <property type="entry name" value="Cu-oxidase-like_N"/>
</dbReference>
<protein>
    <submittedName>
        <fullName evidence="11">Multicopper oxidase</fullName>
    </submittedName>
</protein>
<dbReference type="InterPro" id="IPR011706">
    <property type="entry name" value="Cu-oxidase_C"/>
</dbReference>
<comment type="similarity">
    <text evidence="1">Belongs to the multicopper oxidase family.</text>
</comment>
<feature type="domain" description="Plastocyanin-like" evidence="9">
    <location>
        <begin position="376"/>
        <end position="498"/>
    </location>
</feature>
<gene>
    <name evidence="11" type="ORF">HYPSUDRAFT_91331</name>
</gene>
<evidence type="ECO:0000256" key="7">
    <source>
        <dbReference type="SAM" id="SignalP"/>
    </source>
</evidence>
<evidence type="ECO:0000313" key="12">
    <source>
        <dbReference type="Proteomes" id="UP000054270"/>
    </source>
</evidence>
<keyword evidence="2" id="KW-0479">Metal-binding</keyword>
<name>A0A0D2P7N7_HYPSF</name>
<dbReference type="Pfam" id="PF07732">
    <property type="entry name" value="Cu-oxidase_3"/>
    <property type="match status" value="1"/>
</dbReference>
<evidence type="ECO:0000259" key="9">
    <source>
        <dbReference type="Pfam" id="PF07731"/>
    </source>
</evidence>
<dbReference type="PROSITE" id="PS00080">
    <property type="entry name" value="MULTICOPPER_OXIDASE2"/>
    <property type="match status" value="1"/>
</dbReference>
<dbReference type="InterPro" id="IPR045087">
    <property type="entry name" value="Cu-oxidase_fam"/>
</dbReference>
<feature type="domain" description="Plastocyanin-like" evidence="10">
    <location>
        <begin position="52"/>
        <end position="153"/>
    </location>
</feature>
<accession>A0A0D2P7N7</accession>
<dbReference type="InterPro" id="IPR008972">
    <property type="entry name" value="Cupredoxin"/>
</dbReference>
<dbReference type="InterPro" id="IPR033138">
    <property type="entry name" value="Cu_oxidase_CS"/>
</dbReference>
<dbReference type="SUPFAM" id="SSF49503">
    <property type="entry name" value="Cupredoxins"/>
    <property type="match status" value="3"/>
</dbReference>
<dbReference type="InterPro" id="IPR002355">
    <property type="entry name" value="Cu_oxidase_Cu_BS"/>
</dbReference>
<dbReference type="PANTHER" id="PTHR11709:SF511">
    <property type="entry name" value="LACCASE"/>
    <property type="match status" value="1"/>
</dbReference>
<dbReference type="GO" id="GO:0005507">
    <property type="term" value="F:copper ion binding"/>
    <property type="evidence" value="ECO:0007669"/>
    <property type="project" value="InterPro"/>
</dbReference>
<evidence type="ECO:0000259" key="8">
    <source>
        <dbReference type="Pfam" id="PF00394"/>
    </source>
</evidence>
<sequence>MRSFFITFTSYLLSTAFAAIGPTASLFIENSDISPDGFSRSAVLAGSASGASTFPGPLITGSVGDTFSLTVVNDLTDTTMLVSTSVHWHGFFQKATAWADGPVGVTQCPIAPTDSFLYEFSDVDQAGTYWYHSHYSTQYCDGLRGAMVVYDPNDPYLSDYDVDDDTTVITLADWYHTVAPTLSASGVPPRADSTLINGLGRYSGDTTAELAVISVTQGKRYRFRLVSISCDPNYVFSIDNHTMSVIEVDGNNVTPLTVDSIQIYAGQRYSFILTANQTIDNYWVRALPNVGGPSQDFTNGYNSAILRYATADEVEPTTPEVTSTNALAETALVPLTDAAAPGVAVSAELSDGAVIGMNFDIALTNGLFTVNDVAFVPPSVPVLLQIISGVSSAAAVLPSGSVYALPANSVIEINIPGGSAGAPHPIHLHGHAFSVVRSAGSTDYNYVNPVKRDVVNTGTSTSDNVTIRFETDNAGPWIMHCHIDWHLDTGLAVVMAEDIIDTASLVHTTAWDGLCPAFDALATQTFGKRHISKRHSLNIRGH</sequence>
<dbReference type="Gene3D" id="2.60.40.420">
    <property type="entry name" value="Cupredoxins - blue copper proteins"/>
    <property type="match status" value="3"/>
</dbReference>
<feature type="domain" description="Plastocyanin-like" evidence="8">
    <location>
        <begin position="166"/>
        <end position="310"/>
    </location>
</feature>
<dbReference type="Pfam" id="PF00394">
    <property type="entry name" value="Cu-oxidase"/>
    <property type="match status" value="1"/>
</dbReference>
<dbReference type="OrthoDB" id="2121828at2759"/>
<organism evidence="11 12">
    <name type="scientific">Hypholoma sublateritium (strain FD-334 SS-4)</name>
    <dbReference type="NCBI Taxonomy" id="945553"/>
    <lineage>
        <taxon>Eukaryota</taxon>
        <taxon>Fungi</taxon>
        <taxon>Dikarya</taxon>
        <taxon>Basidiomycota</taxon>
        <taxon>Agaricomycotina</taxon>
        <taxon>Agaricomycetes</taxon>
        <taxon>Agaricomycetidae</taxon>
        <taxon>Agaricales</taxon>
        <taxon>Agaricineae</taxon>
        <taxon>Strophariaceae</taxon>
        <taxon>Hypholoma</taxon>
    </lineage>
</organism>
<keyword evidence="4" id="KW-0186">Copper</keyword>
<keyword evidence="12" id="KW-1185">Reference proteome</keyword>
<feature type="signal peptide" evidence="7">
    <location>
        <begin position="1"/>
        <end position="18"/>
    </location>
</feature>
<evidence type="ECO:0000256" key="6">
    <source>
        <dbReference type="ARBA" id="ARBA00023180"/>
    </source>
</evidence>
<keyword evidence="5" id="KW-1015">Disulfide bond</keyword>
<dbReference type="Proteomes" id="UP000054270">
    <property type="component" value="Unassembled WGS sequence"/>
</dbReference>
<dbReference type="AlphaFoldDB" id="A0A0D2P7N7"/>
<dbReference type="PANTHER" id="PTHR11709">
    <property type="entry name" value="MULTI-COPPER OXIDASE"/>
    <property type="match status" value="1"/>
</dbReference>
<proteinExistence type="inferred from homology"/>
<feature type="chain" id="PRO_5002260415" evidence="7">
    <location>
        <begin position="19"/>
        <end position="542"/>
    </location>
</feature>
<dbReference type="GO" id="GO:0016491">
    <property type="term" value="F:oxidoreductase activity"/>
    <property type="evidence" value="ECO:0007669"/>
    <property type="project" value="UniProtKB-KW"/>
</dbReference>
<reference evidence="12" key="1">
    <citation type="submission" date="2014-04" db="EMBL/GenBank/DDBJ databases">
        <title>Evolutionary Origins and Diversification of the Mycorrhizal Mutualists.</title>
        <authorList>
            <consortium name="DOE Joint Genome Institute"/>
            <consortium name="Mycorrhizal Genomics Consortium"/>
            <person name="Kohler A."/>
            <person name="Kuo A."/>
            <person name="Nagy L.G."/>
            <person name="Floudas D."/>
            <person name="Copeland A."/>
            <person name="Barry K.W."/>
            <person name="Cichocki N."/>
            <person name="Veneault-Fourrey C."/>
            <person name="LaButti K."/>
            <person name="Lindquist E.A."/>
            <person name="Lipzen A."/>
            <person name="Lundell T."/>
            <person name="Morin E."/>
            <person name="Murat C."/>
            <person name="Riley R."/>
            <person name="Ohm R."/>
            <person name="Sun H."/>
            <person name="Tunlid A."/>
            <person name="Henrissat B."/>
            <person name="Grigoriev I.V."/>
            <person name="Hibbett D.S."/>
            <person name="Martin F."/>
        </authorList>
    </citation>
    <scope>NUCLEOTIDE SEQUENCE [LARGE SCALE GENOMIC DNA]</scope>
    <source>
        <strain evidence="12">FD-334 SS-4</strain>
    </source>
</reference>
<dbReference type="PROSITE" id="PS00079">
    <property type="entry name" value="MULTICOPPER_OXIDASE1"/>
    <property type="match status" value="2"/>
</dbReference>
<dbReference type="OMA" id="WYHTAAS"/>
<dbReference type="EMBL" id="KN817622">
    <property type="protein sequence ID" value="KJA16385.1"/>
    <property type="molecule type" value="Genomic_DNA"/>
</dbReference>
<dbReference type="CDD" id="cd13903">
    <property type="entry name" value="CuRO_3_Tv-LCC_like"/>
    <property type="match status" value="1"/>
</dbReference>
<dbReference type="STRING" id="945553.A0A0D2P7N7"/>
<dbReference type="FunFam" id="2.60.40.420:FF:000045">
    <property type="entry name" value="Laccase 2"/>
    <property type="match status" value="1"/>
</dbReference>
<evidence type="ECO:0000256" key="4">
    <source>
        <dbReference type="ARBA" id="ARBA00023008"/>
    </source>
</evidence>